<dbReference type="Pfam" id="PF00005">
    <property type="entry name" value="ABC_tran"/>
    <property type="match status" value="2"/>
</dbReference>
<keyword evidence="7" id="KW-1185">Reference proteome</keyword>
<evidence type="ECO:0000313" key="7">
    <source>
        <dbReference type="Proteomes" id="UP000076512"/>
    </source>
</evidence>
<feature type="domain" description="ABC transporter" evidence="5">
    <location>
        <begin position="10"/>
        <end position="260"/>
    </location>
</feature>
<dbReference type="NCBIfam" id="NF008453">
    <property type="entry name" value="PRK11308.1"/>
    <property type="match status" value="2"/>
</dbReference>
<comment type="caution">
    <text evidence="6">The sequence shown here is derived from an EMBL/GenBank/DDBJ whole genome shotgun (WGS) entry which is preliminary data.</text>
</comment>
<dbReference type="FunFam" id="3.40.50.300:FF:000016">
    <property type="entry name" value="Oligopeptide ABC transporter ATP-binding component"/>
    <property type="match status" value="2"/>
</dbReference>
<comment type="similarity">
    <text evidence="1">Belongs to the ABC transporter superfamily.</text>
</comment>
<dbReference type="Proteomes" id="UP000076512">
    <property type="component" value="Unassembled WGS sequence"/>
</dbReference>
<dbReference type="SUPFAM" id="SSF52540">
    <property type="entry name" value="P-loop containing nucleoside triphosphate hydrolases"/>
    <property type="match status" value="2"/>
</dbReference>
<dbReference type="PANTHER" id="PTHR43776">
    <property type="entry name" value="TRANSPORT ATP-BINDING PROTEIN"/>
    <property type="match status" value="1"/>
</dbReference>
<dbReference type="InterPro" id="IPR003593">
    <property type="entry name" value="AAA+_ATPase"/>
</dbReference>
<evidence type="ECO:0000259" key="5">
    <source>
        <dbReference type="PROSITE" id="PS50893"/>
    </source>
</evidence>
<dbReference type="CDD" id="cd03257">
    <property type="entry name" value="ABC_NikE_OppD_transporters"/>
    <property type="match status" value="2"/>
</dbReference>
<name>A0A164LVI6_9NOCA</name>
<reference evidence="6 7" key="1">
    <citation type="submission" date="2016-04" db="EMBL/GenBank/DDBJ databases">
        <authorList>
            <person name="Evans L.H."/>
            <person name="Alamgir A."/>
            <person name="Owens N."/>
            <person name="Weber N.D."/>
            <person name="Virtaneva K."/>
            <person name="Barbian K."/>
            <person name="Babar A."/>
            <person name="Rosenke K."/>
        </authorList>
    </citation>
    <scope>NUCLEOTIDE SEQUENCE [LARGE SCALE GENOMIC DNA]</scope>
    <source>
        <strain evidence="6 7">IFM 0406</strain>
    </source>
</reference>
<dbReference type="PROSITE" id="PS50893">
    <property type="entry name" value="ABC_TRANSPORTER_2"/>
    <property type="match status" value="2"/>
</dbReference>
<evidence type="ECO:0000313" key="6">
    <source>
        <dbReference type="EMBL" id="KZM72786.1"/>
    </source>
</evidence>
<dbReference type="NCBIfam" id="NF007739">
    <property type="entry name" value="PRK10419.1"/>
    <property type="match status" value="2"/>
</dbReference>
<evidence type="ECO:0000256" key="3">
    <source>
        <dbReference type="ARBA" id="ARBA00022741"/>
    </source>
</evidence>
<dbReference type="RefSeq" id="WP_197696524.1">
    <property type="nucleotide sequence ID" value="NZ_KV411304.1"/>
</dbReference>
<dbReference type="InterPro" id="IPR003439">
    <property type="entry name" value="ABC_transporter-like_ATP-bd"/>
</dbReference>
<sequence length="790" mass="83657">MTDATRPPVLRVDDLHTTIDVRDGVVRAVDGVTLHVHRGELLGLVGESGCGKTMTALSILRLLPAGGRIASGRVLLGGQDLARLPEPQLRRVRGGRIGMVFQDPLTSLNPTIPIGRQVGEPLVLHAELSAAARRARVIEVLDLVGLPRAAERLGDFPHQLSGGMRQRVMIARALVCEPDLLIADEPTTALDVTIQHQILELIDELRTRVGMAVILVTHDLGVVAGRADRVAVMYAGRIAELTDTRSLFANPRHPYTEALFDALPENSADSGDTLYSIPGLPPDLIDPPTSCRFAPRCRYATDRCRTEDPPVRSDVPGHDYACFHPVGAPGALDSGLEHAGTMEGRSAGMTEGHDAGTVAGRDAAIAEGRDAAIVMGPNVAALWEVGAAVAETGDAEAVEGHGTGVLEDHDADVTQGDGAGAVGGRAVGSVRRLVSVRERGAVGREVVGEPLLRVEHLVKDFPVTAGAVLRRTVGAVSAVADVSFSVAAGETFGLVGESGSGKTTEGRCIVGLETPSGGSVRIGGAELMSLRGKALRQRRQDTHLVFQDTYSSLDPRMRVGAIVAEPIVIHGVGTRAGRAARVRELLGEVGLPAAAAQRYPHEFSGGQRQRIALARALASAPTLIVADEPVSALDVSIQAQILNLMSDLRRRHGLTYVFISHDLSVVRYLSTRIGVMYLGKLVETGPAAEVYRSPRHPYTRGLIDTVPVADPWAGRGRAAVITGELPSARTPPSGCRFRTRCPLAQEICAHEEPPMRVFGGDGHRAACHFPLAESGASAAECTPREKDVRG</sequence>
<dbReference type="NCBIfam" id="TIGR01727">
    <property type="entry name" value="oligo_HPY"/>
    <property type="match status" value="2"/>
</dbReference>
<dbReference type="GO" id="GO:0055085">
    <property type="term" value="P:transmembrane transport"/>
    <property type="evidence" value="ECO:0007669"/>
    <property type="project" value="UniProtKB-ARBA"/>
</dbReference>
<feature type="domain" description="ABC transporter" evidence="5">
    <location>
        <begin position="452"/>
        <end position="703"/>
    </location>
</feature>
<dbReference type="GO" id="GO:0015833">
    <property type="term" value="P:peptide transport"/>
    <property type="evidence" value="ECO:0007669"/>
    <property type="project" value="InterPro"/>
</dbReference>
<dbReference type="AlphaFoldDB" id="A0A164LVI6"/>
<dbReference type="GO" id="GO:0005524">
    <property type="term" value="F:ATP binding"/>
    <property type="evidence" value="ECO:0007669"/>
    <property type="project" value="UniProtKB-KW"/>
</dbReference>
<dbReference type="InterPro" id="IPR050319">
    <property type="entry name" value="ABC_transp_ATP-bind"/>
</dbReference>
<dbReference type="SMART" id="SM00382">
    <property type="entry name" value="AAA"/>
    <property type="match status" value="2"/>
</dbReference>
<keyword evidence="3" id="KW-0547">Nucleotide-binding</keyword>
<keyword evidence="4" id="KW-0067">ATP-binding</keyword>
<gene>
    <name evidence="6" type="ORF">AWN90_28875</name>
</gene>
<proteinExistence type="inferred from homology"/>
<dbReference type="EMBL" id="LWGR01000007">
    <property type="protein sequence ID" value="KZM72786.1"/>
    <property type="molecule type" value="Genomic_DNA"/>
</dbReference>
<dbReference type="Gene3D" id="3.40.50.300">
    <property type="entry name" value="P-loop containing nucleotide triphosphate hydrolases"/>
    <property type="match status" value="2"/>
</dbReference>
<dbReference type="PROSITE" id="PS00211">
    <property type="entry name" value="ABC_TRANSPORTER_1"/>
    <property type="match status" value="2"/>
</dbReference>
<dbReference type="PANTHER" id="PTHR43776:SF7">
    <property type="entry name" value="D,D-DIPEPTIDE TRANSPORT ATP-BINDING PROTEIN DDPF-RELATED"/>
    <property type="match status" value="1"/>
</dbReference>
<dbReference type="InterPro" id="IPR017871">
    <property type="entry name" value="ABC_transporter-like_CS"/>
</dbReference>
<evidence type="ECO:0000256" key="1">
    <source>
        <dbReference type="ARBA" id="ARBA00005417"/>
    </source>
</evidence>
<dbReference type="Pfam" id="PF08352">
    <property type="entry name" value="oligo_HPY"/>
    <property type="match status" value="2"/>
</dbReference>
<dbReference type="STRING" id="455432.AWN90_28875"/>
<protein>
    <recommendedName>
        <fullName evidence="5">ABC transporter domain-containing protein</fullName>
    </recommendedName>
</protein>
<dbReference type="InterPro" id="IPR013563">
    <property type="entry name" value="Oligopep_ABC_C"/>
</dbReference>
<evidence type="ECO:0000256" key="4">
    <source>
        <dbReference type="ARBA" id="ARBA00022840"/>
    </source>
</evidence>
<organism evidence="6 7">
    <name type="scientific">Nocardia terpenica</name>
    <dbReference type="NCBI Taxonomy" id="455432"/>
    <lineage>
        <taxon>Bacteria</taxon>
        <taxon>Bacillati</taxon>
        <taxon>Actinomycetota</taxon>
        <taxon>Actinomycetes</taxon>
        <taxon>Mycobacteriales</taxon>
        <taxon>Nocardiaceae</taxon>
        <taxon>Nocardia</taxon>
    </lineage>
</organism>
<dbReference type="GO" id="GO:0016887">
    <property type="term" value="F:ATP hydrolysis activity"/>
    <property type="evidence" value="ECO:0007669"/>
    <property type="project" value="InterPro"/>
</dbReference>
<dbReference type="InterPro" id="IPR027417">
    <property type="entry name" value="P-loop_NTPase"/>
</dbReference>
<keyword evidence="2" id="KW-0813">Transport</keyword>
<evidence type="ECO:0000256" key="2">
    <source>
        <dbReference type="ARBA" id="ARBA00022448"/>
    </source>
</evidence>
<accession>A0A164LVI6</accession>